<keyword evidence="2" id="KW-0680">Restriction system</keyword>
<sequence>MFEQTFKNIEDVLWKEAGCATELDYTEQTSWLLFLNHRDYLLQRRVAYANFGELKQSLLQNAFSGELTVREAEAAVEEATA</sequence>
<dbReference type="InterPro" id="IPR038333">
    <property type="entry name" value="T1MK-like_N_sf"/>
</dbReference>
<keyword evidence="4" id="KW-1185">Reference proteome</keyword>
<comment type="similarity">
    <text evidence="1">Belongs to the N(4)/N(6)-methyltransferase family.</text>
</comment>
<dbReference type="RefSeq" id="WP_282736246.1">
    <property type="nucleotide sequence ID" value="NZ_JASCQP010000030.1"/>
</dbReference>
<gene>
    <name evidence="3" type="ORF">QLQ83_14600</name>
</gene>
<organism evidence="3 4">
    <name type="scientific">Halomonas rhizosphaerae</name>
    <dbReference type="NCBI Taxonomy" id="3043296"/>
    <lineage>
        <taxon>Bacteria</taxon>
        <taxon>Pseudomonadati</taxon>
        <taxon>Pseudomonadota</taxon>
        <taxon>Gammaproteobacteria</taxon>
        <taxon>Oceanospirillales</taxon>
        <taxon>Halomonadaceae</taxon>
        <taxon>Halomonas</taxon>
    </lineage>
</organism>
<name>A0ABT6V552_9GAMM</name>
<dbReference type="Proteomes" id="UP001225957">
    <property type="component" value="Unassembled WGS sequence"/>
</dbReference>
<reference evidence="3 4" key="1">
    <citation type="submission" date="2023-04" db="EMBL/GenBank/DDBJ databases">
        <title>Halomonas strains isolated from rhizosphere soil.</title>
        <authorList>
            <person name="Xu L."/>
            <person name="Sun J.-Q."/>
        </authorList>
    </citation>
    <scope>NUCLEOTIDE SEQUENCE [LARGE SCALE GENOMIC DNA]</scope>
    <source>
        <strain evidence="3 4">LR5S20</strain>
    </source>
</reference>
<evidence type="ECO:0000313" key="3">
    <source>
        <dbReference type="EMBL" id="MDI5892324.1"/>
    </source>
</evidence>
<protein>
    <recommendedName>
        <fullName evidence="5">Site-specific DNA-methyltransferase (adenine-specific)</fullName>
    </recommendedName>
</protein>
<comment type="caution">
    <text evidence="3">The sequence shown here is derived from an EMBL/GenBank/DDBJ whole genome shotgun (WGS) entry which is preliminary data.</text>
</comment>
<accession>A0ABT6V552</accession>
<dbReference type="EMBL" id="JASCQP010000030">
    <property type="protein sequence ID" value="MDI5892324.1"/>
    <property type="molecule type" value="Genomic_DNA"/>
</dbReference>
<evidence type="ECO:0000256" key="1">
    <source>
        <dbReference type="ARBA" id="ARBA00006594"/>
    </source>
</evidence>
<dbReference type="Gene3D" id="1.20.1260.30">
    <property type="match status" value="1"/>
</dbReference>
<evidence type="ECO:0000313" key="4">
    <source>
        <dbReference type="Proteomes" id="UP001225957"/>
    </source>
</evidence>
<evidence type="ECO:0008006" key="5">
    <source>
        <dbReference type="Google" id="ProtNLM"/>
    </source>
</evidence>
<proteinExistence type="inferred from homology"/>
<evidence type="ECO:0000256" key="2">
    <source>
        <dbReference type="ARBA" id="ARBA00022747"/>
    </source>
</evidence>